<sequence>MKINVLDSSKGRIIFDIVVGMVLMLLIEPALLSAFGTTIGKWILGIRITDRNGRRLSYAKGFSRVAVMLWKGKGLRIPIYDAVRLWKSFHDCKDGKTLEWEYDSVIHLKDQRKWRIGIYIGVCIAVFGATVFGIAIAKMPENRGDITVAQFCENYNKFAEYYKLQENYRLDQTGKWIKLDTSVIGEEDPIEMNFTEENGIMTGLNFSIHVQDGRTIVSSYQEERILSILAFVQAQPSCSLIFNEADGMVWKIQKSPFENFEWEECGVKVTCTIKPLGYLEIENMGILYRDEEVEGEYSFEFSMEKEE</sequence>
<keyword evidence="4 5" id="KW-0472">Membrane</keyword>
<dbReference type="EMBL" id="DVHN01000162">
    <property type="protein sequence ID" value="HIR89645.1"/>
    <property type="molecule type" value="Genomic_DNA"/>
</dbReference>
<keyword evidence="2 5" id="KW-0812">Transmembrane</keyword>
<protein>
    <submittedName>
        <fullName evidence="7">RDD family protein</fullName>
    </submittedName>
</protein>
<evidence type="ECO:0000256" key="3">
    <source>
        <dbReference type="ARBA" id="ARBA00022989"/>
    </source>
</evidence>
<organism evidence="7 8">
    <name type="scientific">Candidatus Fimimorpha faecalis</name>
    <dbReference type="NCBI Taxonomy" id="2840824"/>
    <lineage>
        <taxon>Bacteria</taxon>
        <taxon>Bacillati</taxon>
        <taxon>Bacillota</taxon>
        <taxon>Clostridia</taxon>
        <taxon>Eubacteriales</taxon>
        <taxon>Candidatus Fimimorpha</taxon>
    </lineage>
</organism>
<feature type="transmembrane region" description="Helical" evidence="5">
    <location>
        <begin position="116"/>
        <end position="137"/>
    </location>
</feature>
<gene>
    <name evidence="7" type="ORF">IAC96_11925</name>
</gene>
<comment type="caution">
    <text evidence="7">The sequence shown here is derived from an EMBL/GenBank/DDBJ whole genome shotgun (WGS) entry which is preliminary data.</text>
</comment>
<evidence type="ECO:0000256" key="1">
    <source>
        <dbReference type="ARBA" id="ARBA00004141"/>
    </source>
</evidence>
<evidence type="ECO:0000313" key="7">
    <source>
        <dbReference type="EMBL" id="HIR89645.1"/>
    </source>
</evidence>
<evidence type="ECO:0000313" key="8">
    <source>
        <dbReference type="Proteomes" id="UP000824201"/>
    </source>
</evidence>
<dbReference type="InterPro" id="IPR010432">
    <property type="entry name" value="RDD"/>
</dbReference>
<dbReference type="Proteomes" id="UP000824201">
    <property type="component" value="Unassembled WGS sequence"/>
</dbReference>
<feature type="domain" description="RDD" evidence="6">
    <location>
        <begin position="13"/>
        <end position="122"/>
    </location>
</feature>
<feature type="transmembrane region" description="Helical" evidence="5">
    <location>
        <begin position="13"/>
        <end position="44"/>
    </location>
</feature>
<reference evidence="7" key="2">
    <citation type="journal article" date="2021" name="PeerJ">
        <title>Extensive microbial diversity within the chicken gut microbiome revealed by metagenomics and culture.</title>
        <authorList>
            <person name="Gilroy R."/>
            <person name="Ravi A."/>
            <person name="Getino M."/>
            <person name="Pursley I."/>
            <person name="Horton D.L."/>
            <person name="Alikhan N.F."/>
            <person name="Baker D."/>
            <person name="Gharbi K."/>
            <person name="Hall N."/>
            <person name="Watson M."/>
            <person name="Adriaenssens E.M."/>
            <person name="Foster-Nyarko E."/>
            <person name="Jarju S."/>
            <person name="Secka A."/>
            <person name="Antonio M."/>
            <person name="Oren A."/>
            <person name="Chaudhuri R.R."/>
            <person name="La Ragione R."/>
            <person name="Hildebrand F."/>
            <person name="Pallen M.J."/>
        </authorList>
    </citation>
    <scope>NUCLEOTIDE SEQUENCE</scope>
    <source>
        <strain evidence="7">ChiW13-3771</strain>
    </source>
</reference>
<evidence type="ECO:0000256" key="2">
    <source>
        <dbReference type="ARBA" id="ARBA00022692"/>
    </source>
</evidence>
<dbReference type="Pfam" id="PF06271">
    <property type="entry name" value="RDD"/>
    <property type="match status" value="1"/>
</dbReference>
<reference evidence="7" key="1">
    <citation type="submission" date="2020-10" db="EMBL/GenBank/DDBJ databases">
        <authorList>
            <person name="Gilroy R."/>
        </authorList>
    </citation>
    <scope>NUCLEOTIDE SEQUENCE</scope>
    <source>
        <strain evidence="7">ChiW13-3771</strain>
    </source>
</reference>
<accession>A0A9D1EGB1</accession>
<proteinExistence type="predicted"/>
<name>A0A9D1EGB1_9FIRM</name>
<comment type="subcellular location">
    <subcellularLocation>
        <location evidence="1">Membrane</location>
        <topology evidence="1">Multi-pass membrane protein</topology>
    </subcellularLocation>
</comment>
<evidence type="ECO:0000256" key="4">
    <source>
        <dbReference type="ARBA" id="ARBA00023136"/>
    </source>
</evidence>
<evidence type="ECO:0000256" key="5">
    <source>
        <dbReference type="SAM" id="Phobius"/>
    </source>
</evidence>
<dbReference type="AlphaFoldDB" id="A0A9D1EGB1"/>
<keyword evidence="3 5" id="KW-1133">Transmembrane helix</keyword>
<dbReference type="GO" id="GO:0016020">
    <property type="term" value="C:membrane"/>
    <property type="evidence" value="ECO:0007669"/>
    <property type="project" value="UniProtKB-SubCell"/>
</dbReference>
<evidence type="ECO:0000259" key="6">
    <source>
        <dbReference type="Pfam" id="PF06271"/>
    </source>
</evidence>